<comment type="caution">
    <text evidence="1">The sequence shown here is derived from an EMBL/GenBank/DDBJ whole genome shotgun (WGS) entry which is preliminary data.</text>
</comment>
<organism evidence="1 2">
    <name type="scientific">Aquimarina algiphila</name>
    <dbReference type="NCBI Taxonomy" id="2047982"/>
    <lineage>
        <taxon>Bacteria</taxon>
        <taxon>Pseudomonadati</taxon>
        <taxon>Bacteroidota</taxon>
        <taxon>Flavobacteriia</taxon>
        <taxon>Flavobacteriales</taxon>
        <taxon>Flavobacteriaceae</taxon>
        <taxon>Aquimarina</taxon>
    </lineage>
</organism>
<protein>
    <submittedName>
        <fullName evidence="1">Uncharacterized protein</fullName>
    </submittedName>
</protein>
<accession>A0A554VPJ4</accession>
<keyword evidence="2" id="KW-1185">Reference proteome</keyword>
<dbReference type="AlphaFoldDB" id="A0A554VPJ4"/>
<sequence length="440" mass="50867">MSSLFQYRPLFSVQLLIDYYLTEEAGLYQNTPENLMEDVLENQVNTYNIERDLYIEPIDTTKKLLKDNRLIFKRNSRGFFVSGQVSPLASDLFTPFIPLDEPFSLQFAVYIQNPYFYNFTNVRLESDLENKDQFIYYFSNRVNNVVNNETLYLSSPVSDFNDSYAYEASEIFIDADALPNPIMLEAIENNGPGAFNADNWREIFEDVNPLFQFVTNTDRIVSRPSIFKINVENVAEEILVFFINDHNGNLAKRIRYNTPDTGTPLIECELNLRMLDSGCYHIEVQDAIGNSLPELSLTFFMDDNIYQQRPFAIIECFHEPDGSLGEYRWLDQNNQNRLLSPEYTIRWKNRATWWRYYYETAPDLTSSVLENLDPNVNSPNNRILISTSPLALTQIGREIPVILGNGDSQLFPNPDIQMIYPENGRIYSELNMGGGLGPPE</sequence>
<dbReference type="Proteomes" id="UP000318833">
    <property type="component" value="Unassembled WGS sequence"/>
</dbReference>
<dbReference type="RefSeq" id="WP_143915688.1">
    <property type="nucleotide sequence ID" value="NZ_CANMIK010000001.1"/>
</dbReference>
<reference evidence="1 2" key="1">
    <citation type="submission" date="2019-07" db="EMBL/GenBank/DDBJ databases">
        <title>The draft genome sequence of Aquimarina algiphila M91.</title>
        <authorList>
            <person name="Meng X."/>
        </authorList>
    </citation>
    <scope>NUCLEOTIDE SEQUENCE [LARGE SCALE GENOMIC DNA]</scope>
    <source>
        <strain evidence="1 2">M91</strain>
    </source>
</reference>
<evidence type="ECO:0000313" key="1">
    <source>
        <dbReference type="EMBL" id="TSE10401.1"/>
    </source>
</evidence>
<dbReference type="OrthoDB" id="5177801at2"/>
<name>A0A554VPJ4_9FLAO</name>
<gene>
    <name evidence="1" type="ORF">FOF46_05030</name>
</gene>
<dbReference type="EMBL" id="VLNR01000007">
    <property type="protein sequence ID" value="TSE10401.1"/>
    <property type="molecule type" value="Genomic_DNA"/>
</dbReference>
<evidence type="ECO:0000313" key="2">
    <source>
        <dbReference type="Proteomes" id="UP000318833"/>
    </source>
</evidence>
<proteinExistence type="predicted"/>